<proteinExistence type="predicted"/>
<protein>
    <submittedName>
        <fullName evidence="1">Uncharacterized protein</fullName>
    </submittedName>
</protein>
<accession>A0A813GCC5</accession>
<evidence type="ECO:0000313" key="2">
    <source>
        <dbReference type="Proteomes" id="UP000626109"/>
    </source>
</evidence>
<gene>
    <name evidence="1" type="ORF">PGLA2088_LOCUS333</name>
</gene>
<sequence length="161" mass="18359">MKPHWVTIAHIEKMKLGEEMEVCYAFDRNITDLCFSVGSMGPEHAIAPEEFLRNCTRAFITNRRTAEQMQKGEFWAGTSCKLSGPVAEQDFGDVRFDPFWKDWWSQVTDDGSYPNSADGHPSHWRRFKKTTPVGLKGYLIPVSAVHAEGVPKLYWDDCTAL</sequence>
<evidence type="ECO:0000313" key="1">
    <source>
        <dbReference type="EMBL" id="CAE8624479.1"/>
    </source>
</evidence>
<comment type="caution">
    <text evidence="1">The sequence shown here is derived from an EMBL/GenBank/DDBJ whole genome shotgun (WGS) entry which is preliminary data.</text>
</comment>
<dbReference type="Proteomes" id="UP000626109">
    <property type="component" value="Unassembled WGS sequence"/>
</dbReference>
<dbReference type="EMBL" id="CAJNNW010000179">
    <property type="protein sequence ID" value="CAE8624479.1"/>
    <property type="molecule type" value="Genomic_DNA"/>
</dbReference>
<name>A0A813GCC5_POLGL</name>
<reference evidence="1" key="1">
    <citation type="submission" date="2021-02" db="EMBL/GenBank/DDBJ databases">
        <authorList>
            <person name="Dougan E. K."/>
            <person name="Rhodes N."/>
            <person name="Thang M."/>
            <person name="Chan C."/>
        </authorList>
    </citation>
    <scope>NUCLEOTIDE SEQUENCE</scope>
</reference>
<organism evidence="1 2">
    <name type="scientific">Polarella glacialis</name>
    <name type="common">Dinoflagellate</name>
    <dbReference type="NCBI Taxonomy" id="89957"/>
    <lineage>
        <taxon>Eukaryota</taxon>
        <taxon>Sar</taxon>
        <taxon>Alveolata</taxon>
        <taxon>Dinophyceae</taxon>
        <taxon>Suessiales</taxon>
        <taxon>Suessiaceae</taxon>
        <taxon>Polarella</taxon>
    </lineage>
</organism>
<dbReference type="AlphaFoldDB" id="A0A813GCC5"/>